<name>A0ABN9RJN3_9DINO</name>
<organism evidence="1 2">
    <name type="scientific">Prorocentrum cordatum</name>
    <dbReference type="NCBI Taxonomy" id="2364126"/>
    <lineage>
        <taxon>Eukaryota</taxon>
        <taxon>Sar</taxon>
        <taxon>Alveolata</taxon>
        <taxon>Dinophyceae</taxon>
        <taxon>Prorocentrales</taxon>
        <taxon>Prorocentraceae</taxon>
        <taxon>Prorocentrum</taxon>
    </lineage>
</organism>
<sequence>MAIGADVQIGRYAALSVKPGYYVPASAMNSDDPAAFVWKCFGNHRRCPGGPPGACSSNRANSSLACTECVDGYAPAEDGTCSKCDPTAKFMVPAACSAIVDDASGEPPQPPFFEAMSTSLVPKFEQTAAETAMGA</sequence>
<accession>A0ABN9RJN3</accession>
<evidence type="ECO:0000313" key="1">
    <source>
        <dbReference type="EMBL" id="CAK0816912.1"/>
    </source>
</evidence>
<reference evidence="1" key="1">
    <citation type="submission" date="2023-10" db="EMBL/GenBank/DDBJ databases">
        <authorList>
            <person name="Chen Y."/>
            <person name="Shah S."/>
            <person name="Dougan E. K."/>
            <person name="Thang M."/>
            <person name="Chan C."/>
        </authorList>
    </citation>
    <scope>NUCLEOTIDE SEQUENCE [LARGE SCALE GENOMIC DNA]</scope>
</reference>
<dbReference type="EMBL" id="CAUYUJ010006312">
    <property type="protein sequence ID" value="CAK0816912.1"/>
    <property type="molecule type" value="Genomic_DNA"/>
</dbReference>
<evidence type="ECO:0008006" key="3">
    <source>
        <dbReference type="Google" id="ProtNLM"/>
    </source>
</evidence>
<keyword evidence="2" id="KW-1185">Reference proteome</keyword>
<proteinExistence type="predicted"/>
<gene>
    <name evidence="1" type="ORF">PCOR1329_LOCUS19676</name>
</gene>
<dbReference type="Proteomes" id="UP001189429">
    <property type="component" value="Unassembled WGS sequence"/>
</dbReference>
<protein>
    <recommendedName>
        <fullName evidence="3">Subtilisin</fullName>
    </recommendedName>
</protein>
<evidence type="ECO:0000313" key="2">
    <source>
        <dbReference type="Proteomes" id="UP001189429"/>
    </source>
</evidence>
<comment type="caution">
    <text evidence="1">The sequence shown here is derived from an EMBL/GenBank/DDBJ whole genome shotgun (WGS) entry which is preliminary data.</text>
</comment>